<dbReference type="PANTHER" id="PTHR24362">
    <property type="entry name" value="SERINE/THREONINE-PROTEIN KINASE NEK"/>
    <property type="match status" value="1"/>
</dbReference>
<proteinExistence type="predicted"/>
<evidence type="ECO:0000313" key="2">
    <source>
        <dbReference type="EMBL" id="KAK8880962.1"/>
    </source>
</evidence>
<protein>
    <recommendedName>
        <fullName evidence="1">Protein kinase domain-containing protein</fullName>
    </recommendedName>
</protein>
<dbReference type="SUPFAM" id="SSF56112">
    <property type="entry name" value="Protein kinase-like (PK-like)"/>
    <property type="match status" value="2"/>
</dbReference>
<dbReference type="InterPro" id="IPR001245">
    <property type="entry name" value="Ser-Thr/Tyr_kinase_cat_dom"/>
</dbReference>
<feature type="domain" description="Protein kinase" evidence="1">
    <location>
        <begin position="333"/>
        <end position="657"/>
    </location>
</feature>
<comment type="caution">
    <text evidence="2">The sequence shown here is derived from an EMBL/GenBank/DDBJ whole genome shotgun (WGS) entry which is preliminary data.</text>
</comment>
<dbReference type="PANTHER" id="PTHR24362:SF309">
    <property type="entry name" value="PROTEIN KINASE DOMAIN-CONTAINING PROTEIN"/>
    <property type="match status" value="1"/>
</dbReference>
<dbReference type="InterPro" id="IPR000719">
    <property type="entry name" value="Prot_kinase_dom"/>
</dbReference>
<organism evidence="2 3">
    <name type="scientific">Tritrichomonas musculus</name>
    <dbReference type="NCBI Taxonomy" id="1915356"/>
    <lineage>
        <taxon>Eukaryota</taxon>
        <taxon>Metamonada</taxon>
        <taxon>Parabasalia</taxon>
        <taxon>Tritrichomonadida</taxon>
        <taxon>Tritrichomonadidae</taxon>
        <taxon>Tritrichomonas</taxon>
    </lineage>
</organism>
<dbReference type="Proteomes" id="UP001470230">
    <property type="component" value="Unassembled WGS sequence"/>
</dbReference>
<keyword evidence="3" id="KW-1185">Reference proteome</keyword>
<evidence type="ECO:0000259" key="1">
    <source>
        <dbReference type="PROSITE" id="PS50011"/>
    </source>
</evidence>
<dbReference type="PROSITE" id="PS50011">
    <property type="entry name" value="PROTEIN_KINASE_DOM"/>
    <property type="match status" value="2"/>
</dbReference>
<dbReference type="EMBL" id="JAPFFF010000010">
    <property type="protein sequence ID" value="KAK8880962.1"/>
    <property type="molecule type" value="Genomic_DNA"/>
</dbReference>
<name>A0ABR2JQG7_9EUKA</name>
<dbReference type="InterPro" id="IPR011009">
    <property type="entry name" value="Kinase-like_dom_sf"/>
</dbReference>
<accession>A0ABR2JQG7</accession>
<sequence length="879" mass="103978">MKDLQSIRSSDLKGTIKCQYEEQDRSLYYNIEYSTTNSEKEIEAFFELVLGMNERQKQFFIEPIFLENNAAEKMFVYYPGNDISSLYFFNGINEINDFKPGKKDKLLLMKWIFSFICGIKVLFNNNFTKIKIFDKSIFIDSLMEARLFYVKYQNEKDKISIIPISEYFLPHEEINICMNENKNSSTENHIIIDDEKKSVYSIGVFMLSLLTRKLPDSYFENKSRNKIFEQINNGIFLKKIPECPWKNIINKCLSKDPTKRPAINDLIELFLKKENCLDDNIFNEFFEWIRFKFNLNEKNQDEIFKAITAILGEEIQPKTNDIPLNQFFRISDLSKFTKLARGTCFEDRLTENCEEMLEELYNNVLCDQMKKLYSSNKTKVPDKYKFMSLLTEHNSDGNLDFWHRGCIKLFSVDNMDDNQSFFLRVYKQTHSIRFELPTEIEFPQNYIEKLNDNRLFVHVYINDQNELKNEISLYPFLNVHNIIFNFSLSQKLHAKQKIKWLYQTAAALQVLHKEGFTISDFNDQKVFIDMDLNAYLFPSNVIQIDSKKEKEFDFSDDFNNINFFYPPELISGDFNRSEKMLSYSFGVFMLELLYDVFPGIQMKNLSASDKQKILLKKRKLFQKNYGELDNLIIECLNFDQIERPLFKDISEKIQSYWNGNFDPNELDDSKSGNFDLKFEDLQKVEFNGGTISNRIFDFMYQKMDKDQRFNFNFYNQYNLSEISKFELIWAVINNDEISKKIQNPTQKEKELKIFSQNLDEFSCKSYTEPFLDTLDKTMNKVHNKTSQSFCHLGGLELRTARQLTIRTSFNLNRDNKNKLDFVVKNEHNLPYGYDLKMKKLESILNDINKAGIFGGDAILNKSSCGNAHIVFPVQKNDMY</sequence>
<reference evidence="2 3" key="1">
    <citation type="submission" date="2024-04" db="EMBL/GenBank/DDBJ databases">
        <title>Tritrichomonas musculus Genome.</title>
        <authorList>
            <person name="Alves-Ferreira E."/>
            <person name="Grigg M."/>
            <person name="Lorenzi H."/>
            <person name="Galac M."/>
        </authorList>
    </citation>
    <scope>NUCLEOTIDE SEQUENCE [LARGE SCALE GENOMIC DNA]</scope>
    <source>
        <strain evidence="2 3">EAF2021</strain>
    </source>
</reference>
<dbReference type="Pfam" id="PF07714">
    <property type="entry name" value="PK_Tyr_Ser-Thr"/>
    <property type="match status" value="1"/>
</dbReference>
<dbReference type="Gene3D" id="1.10.510.10">
    <property type="entry name" value="Transferase(Phosphotransferase) domain 1"/>
    <property type="match status" value="2"/>
</dbReference>
<evidence type="ECO:0000313" key="3">
    <source>
        <dbReference type="Proteomes" id="UP001470230"/>
    </source>
</evidence>
<gene>
    <name evidence="2" type="ORF">M9Y10_003668</name>
</gene>
<feature type="domain" description="Protein kinase" evidence="1">
    <location>
        <begin position="1"/>
        <end position="286"/>
    </location>
</feature>